<feature type="transmembrane region" description="Helical" evidence="2">
    <location>
        <begin position="6"/>
        <end position="26"/>
    </location>
</feature>
<keyword evidence="4" id="KW-1185">Reference proteome</keyword>
<keyword evidence="1" id="KW-0677">Repeat</keyword>
<evidence type="ECO:0000313" key="4">
    <source>
        <dbReference type="Proteomes" id="UP000887540"/>
    </source>
</evidence>
<name>A0A914D951_9BILA</name>
<reference evidence="5" key="1">
    <citation type="submission" date="2022-11" db="UniProtKB">
        <authorList>
            <consortium name="WormBaseParasite"/>
        </authorList>
    </citation>
    <scope>IDENTIFICATION</scope>
</reference>
<evidence type="ECO:0000313" key="5">
    <source>
        <dbReference type="WBParaSite" id="ACRNAN_scaffold20110.g7351.t1"/>
    </source>
</evidence>
<proteinExistence type="predicted"/>
<keyword evidence="2" id="KW-0812">Transmembrane</keyword>
<evidence type="ECO:0000259" key="3">
    <source>
        <dbReference type="Pfam" id="PF01484"/>
    </source>
</evidence>
<accession>A0A914D951</accession>
<feature type="domain" description="Nematode cuticle collagen N-terminal" evidence="3">
    <location>
        <begin position="11"/>
        <end position="44"/>
    </location>
</feature>
<dbReference type="Pfam" id="PF01484">
    <property type="entry name" value="Col_cuticle_N"/>
    <property type="match status" value="1"/>
</dbReference>
<dbReference type="PROSITE" id="PS51257">
    <property type="entry name" value="PROKAR_LIPOPROTEIN"/>
    <property type="match status" value="1"/>
</dbReference>
<dbReference type="InterPro" id="IPR002486">
    <property type="entry name" value="Col_cuticle_N"/>
</dbReference>
<sequence length="45" mass="4795">MSEGKLVLGLASFFSIVAAIGCLYGISSIYTKINEINDRVTDGVQ</sequence>
<keyword evidence="2" id="KW-1133">Transmembrane helix</keyword>
<keyword evidence="2" id="KW-0472">Membrane</keyword>
<dbReference type="WBParaSite" id="ACRNAN_scaffold20110.g7351.t1">
    <property type="protein sequence ID" value="ACRNAN_scaffold20110.g7351.t1"/>
    <property type="gene ID" value="ACRNAN_scaffold20110.g7351"/>
</dbReference>
<dbReference type="AlphaFoldDB" id="A0A914D951"/>
<dbReference type="GO" id="GO:0042302">
    <property type="term" value="F:structural constituent of cuticle"/>
    <property type="evidence" value="ECO:0007669"/>
    <property type="project" value="InterPro"/>
</dbReference>
<evidence type="ECO:0000256" key="2">
    <source>
        <dbReference type="SAM" id="Phobius"/>
    </source>
</evidence>
<evidence type="ECO:0000256" key="1">
    <source>
        <dbReference type="ARBA" id="ARBA00022737"/>
    </source>
</evidence>
<dbReference type="Proteomes" id="UP000887540">
    <property type="component" value="Unplaced"/>
</dbReference>
<protein>
    <submittedName>
        <fullName evidence="5">Nematode cuticle collagen N-terminal domain-containing protein</fullName>
    </submittedName>
</protein>
<organism evidence="4 5">
    <name type="scientific">Acrobeloides nanus</name>
    <dbReference type="NCBI Taxonomy" id="290746"/>
    <lineage>
        <taxon>Eukaryota</taxon>
        <taxon>Metazoa</taxon>
        <taxon>Ecdysozoa</taxon>
        <taxon>Nematoda</taxon>
        <taxon>Chromadorea</taxon>
        <taxon>Rhabditida</taxon>
        <taxon>Tylenchina</taxon>
        <taxon>Cephalobomorpha</taxon>
        <taxon>Cephaloboidea</taxon>
        <taxon>Cephalobidae</taxon>
        <taxon>Acrobeloides</taxon>
    </lineage>
</organism>